<proteinExistence type="predicted"/>
<dbReference type="AlphaFoldDB" id="F4R974"/>
<evidence type="ECO:0000313" key="4">
    <source>
        <dbReference type="Proteomes" id="UP000001072"/>
    </source>
</evidence>
<keyword evidence="2" id="KW-0812">Transmembrane</keyword>
<dbReference type="RefSeq" id="XP_007405803.1">
    <property type="nucleotide sequence ID" value="XM_007405741.1"/>
</dbReference>
<keyword evidence="2" id="KW-1133">Transmembrane helix</keyword>
<dbReference type="VEuPathDB" id="FungiDB:MELLADRAFT_70891"/>
<keyword evidence="4" id="KW-1185">Reference proteome</keyword>
<accession>F4R974</accession>
<keyword evidence="2" id="KW-0472">Membrane</keyword>
<dbReference type="InParanoid" id="F4R974"/>
<dbReference type="Proteomes" id="UP000001072">
    <property type="component" value="Unassembled WGS sequence"/>
</dbReference>
<evidence type="ECO:0000256" key="2">
    <source>
        <dbReference type="SAM" id="Phobius"/>
    </source>
</evidence>
<feature type="region of interest" description="Disordered" evidence="1">
    <location>
        <begin position="1"/>
        <end position="80"/>
    </location>
</feature>
<sequence length="176" mass="20127">MPYTTRSKKTQPKKNTKAPNKKKGPTRRTKTSTNPAQTSPREDQSPPPTDTQGQPPHTDPSINPSGSNNNNPKVKGPFRSRFPQLELDMFEDELPKWTLVGLREAIVHQDSRRSKAPKEIKDLVKIMRFEFEKRILMIALMAGVPEVVIWNLVIWVKESQGQSLDSIPFLLYQVPW</sequence>
<feature type="compositionally biased region" description="Basic residues" evidence="1">
    <location>
        <begin position="1"/>
        <end position="30"/>
    </location>
</feature>
<gene>
    <name evidence="3" type="ORF">MELLADRAFT_70891</name>
</gene>
<dbReference type="GeneID" id="18931665"/>
<reference evidence="4" key="1">
    <citation type="journal article" date="2011" name="Proc. Natl. Acad. Sci. U.S.A.">
        <title>Obligate biotrophy features unraveled by the genomic analysis of rust fungi.</title>
        <authorList>
            <person name="Duplessis S."/>
            <person name="Cuomo C.A."/>
            <person name="Lin Y.-C."/>
            <person name="Aerts A."/>
            <person name="Tisserant E."/>
            <person name="Veneault-Fourrey C."/>
            <person name="Joly D.L."/>
            <person name="Hacquard S."/>
            <person name="Amselem J."/>
            <person name="Cantarel B.L."/>
            <person name="Chiu R."/>
            <person name="Coutinho P.M."/>
            <person name="Feau N."/>
            <person name="Field M."/>
            <person name="Frey P."/>
            <person name="Gelhaye E."/>
            <person name="Goldberg J."/>
            <person name="Grabherr M.G."/>
            <person name="Kodira C.D."/>
            <person name="Kohler A."/>
            <person name="Kuees U."/>
            <person name="Lindquist E.A."/>
            <person name="Lucas S.M."/>
            <person name="Mago R."/>
            <person name="Mauceli E."/>
            <person name="Morin E."/>
            <person name="Murat C."/>
            <person name="Pangilinan J.L."/>
            <person name="Park R."/>
            <person name="Pearson M."/>
            <person name="Quesneville H."/>
            <person name="Rouhier N."/>
            <person name="Sakthikumar S."/>
            <person name="Salamov A.A."/>
            <person name="Schmutz J."/>
            <person name="Selles B."/>
            <person name="Shapiro H."/>
            <person name="Tanguay P."/>
            <person name="Tuskan G.A."/>
            <person name="Henrissat B."/>
            <person name="Van de Peer Y."/>
            <person name="Rouze P."/>
            <person name="Ellis J.G."/>
            <person name="Dodds P.N."/>
            <person name="Schein J.E."/>
            <person name="Zhong S."/>
            <person name="Hamelin R.C."/>
            <person name="Grigoriev I.V."/>
            <person name="Szabo L.J."/>
            <person name="Martin F."/>
        </authorList>
    </citation>
    <scope>NUCLEOTIDE SEQUENCE [LARGE SCALE GENOMIC DNA]</scope>
    <source>
        <strain evidence="4">98AG31 / pathotype 3-4-7</strain>
    </source>
</reference>
<protein>
    <submittedName>
        <fullName evidence="3">Uncharacterized protein</fullName>
    </submittedName>
</protein>
<dbReference type="HOGENOM" id="CLU_1525484_0_0_1"/>
<feature type="compositionally biased region" description="Low complexity" evidence="1">
    <location>
        <begin position="60"/>
        <end position="72"/>
    </location>
</feature>
<dbReference type="EMBL" id="GL883093">
    <property type="protein sequence ID" value="EGG11201.1"/>
    <property type="molecule type" value="Genomic_DNA"/>
</dbReference>
<feature type="transmembrane region" description="Helical" evidence="2">
    <location>
        <begin position="135"/>
        <end position="156"/>
    </location>
</feature>
<name>F4R974_MELLP</name>
<organism evidence="4">
    <name type="scientific">Melampsora larici-populina (strain 98AG31 / pathotype 3-4-7)</name>
    <name type="common">Poplar leaf rust fungus</name>
    <dbReference type="NCBI Taxonomy" id="747676"/>
    <lineage>
        <taxon>Eukaryota</taxon>
        <taxon>Fungi</taxon>
        <taxon>Dikarya</taxon>
        <taxon>Basidiomycota</taxon>
        <taxon>Pucciniomycotina</taxon>
        <taxon>Pucciniomycetes</taxon>
        <taxon>Pucciniales</taxon>
        <taxon>Melampsoraceae</taxon>
        <taxon>Melampsora</taxon>
    </lineage>
</organism>
<dbReference type="KEGG" id="mlr:MELLADRAFT_70891"/>
<evidence type="ECO:0000256" key="1">
    <source>
        <dbReference type="SAM" id="MobiDB-lite"/>
    </source>
</evidence>
<evidence type="ECO:0000313" key="3">
    <source>
        <dbReference type="EMBL" id="EGG11201.1"/>
    </source>
</evidence>